<evidence type="ECO:0000256" key="9">
    <source>
        <dbReference type="ARBA" id="ARBA00023264"/>
    </source>
</evidence>
<dbReference type="AlphaFoldDB" id="A0A9D0YY19"/>
<evidence type="ECO:0000256" key="3">
    <source>
        <dbReference type="ARBA" id="ARBA00022679"/>
    </source>
</evidence>
<keyword evidence="9 10" id="KW-1208">Phospholipid metabolism</keyword>
<dbReference type="PANTHER" id="PTHR30309">
    <property type="entry name" value="INNER MEMBRANE PROTEIN YGIH"/>
    <property type="match status" value="1"/>
</dbReference>
<comment type="pathway">
    <text evidence="10">Lipid metabolism; phospholipid metabolism.</text>
</comment>
<keyword evidence="8 10" id="KW-0594">Phospholipid biosynthesis</keyword>
<dbReference type="SMART" id="SM01207">
    <property type="entry name" value="G3P_acyltransf"/>
    <property type="match status" value="1"/>
</dbReference>
<reference evidence="11" key="1">
    <citation type="submission" date="2020-10" db="EMBL/GenBank/DDBJ databases">
        <authorList>
            <person name="Gilroy R."/>
        </authorList>
    </citation>
    <scope>NUCLEOTIDE SEQUENCE</scope>
    <source>
        <strain evidence="11">ChiHile30-977</strain>
    </source>
</reference>
<feature type="transmembrane region" description="Helical" evidence="10">
    <location>
        <begin position="167"/>
        <end position="186"/>
    </location>
</feature>
<name>A0A9D0YY19_9FIRM</name>
<evidence type="ECO:0000256" key="8">
    <source>
        <dbReference type="ARBA" id="ARBA00023209"/>
    </source>
</evidence>
<evidence type="ECO:0000256" key="6">
    <source>
        <dbReference type="ARBA" id="ARBA00023098"/>
    </source>
</evidence>
<keyword evidence="6 10" id="KW-0443">Lipid metabolism</keyword>
<feature type="transmembrane region" description="Helical" evidence="10">
    <location>
        <begin position="56"/>
        <end position="77"/>
    </location>
</feature>
<dbReference type="PANTHER" id="PTHR30309:SF0">
    <property type="entry name" value="GLYCEROL-3-PHOSPHATE ACYLTRANSFERASE-RELATED"/>
    <property type="match status" value="1"/>
</dbReference>
<dbReference type="GO" id="GO:0005886">
    <property type="term" value="C:plasma membrane"/>
    <property type="evidence" value="ECO:0007669"/>
    <property type="project" value="UniProtKB-SubCell"/>
</dbReference>
<dbReference type="Pfam" id="PF02660">
    <property type="entry name" value="G3P_acyltransf"/>
    <property type="match status" value="1"/>
</dbReference>
<dbReference type="NCBIfam" id="TIGR00023">
    <property type="entry name" value="glycerol-3-phosphate 1-O-acyltransferase PlsY"/>
    <property type="match status" value="1"/>
</dbReference>
<dbReference type="EMBL" id="DVFI01000143">
    <property type="protein sequence ID" value="HIQ63970.1"/>
    <property type="molecule type" value="Genomic_DNA"/>
</dbReference>
<feature type="transmembrane region" description="Helical" evidence="10">
    <location>
        <begin position="84"/>
        <end position="102"/>
    </location>
</feature>
<dbReference type="GO" id="GO:0008654">
    <property type="term" value="P:phospholipid biosynthetic process"/>
    <property type="evidence" value="ECO:0007669"/>
    <property type="project" value="UniProtKB-UniRule"/>
</dbReference>
<organism evidence="11 12">
    <name type="scientific">Candidatus Avichristensenella intestinipullorum</name>
    <dbReference type="NCBI Taxonomy" id="2840693"/>
    <lineage>
        <taxon>Bacteria</taxon>
        <taxon>Bacillati</taxon>
        <taxon>Bacillota</taxon>
        <taxon>Clostridia</taxon>
        <taxon>Candidatus Avichristensenella</taxon>
    </lineage>
</organism>
<feature type="transmembrane region" description="Helical" evidence="10">
    <location>
        <begin position="142"/>
        <end position="161"/>
    </location>
</feature>
<protein>
    <recommendedName>
        <fullName evidence="10">Glycerol-3-phosphate acyltransferase</fullName>
    </recommendedName>
    <alternativeName>
        <fullName evidence="10">Acyl-PO4 G3P acyltransferase</fullName>
    </alternativeName>
    <alternativeName>
        <fullName evidence="10">Acyl-phosphate--glycerol-3-phosphate acyltransferase</fullName>
    </alternativeName>
    <alternativeName>
        <fullName evidence="10">G3P acyltransferase</fullName>
        <shortName evidence="10">GPAT</shortName>
        <ecNumber evidence="10">2.3.1.275</ecNumber>
    </alternativeName>
    <alternativeName>
        <fullName evidence="10">Lysophosphatidic acid synthase</fullName>
        <shortName evidence="10">LPA synthase</shortName>
    </alternativeName>
</protein>
<dbReference type="GO" id="GO:0043772">
    <property type="term" value="F:acyl-phosphate glycerol-3-phosphate acyltransferase activity"/>
    <property type="evidence" value="ECO:0007669"/>
    <property type="project" value="UniProtKB-UniRule"/>
</dbReference>
<feature type="transmembrane region" description="Helical" evidence="10">
    <location>
        <begin position="114"/>
        <end position="135"/>
    </location>
</feature>
<dbReference type="HAMAP" id="MF_01043">
    <property type="entry name" value="PlsY"/>
    <property type="match status" value="1"/>
</dbReference>
<dbReference type="InterPro" id="IPR003811">
    <property type="entry name" value="G3P_acylTferase_PlsY"/>
</dbReference>
<dbReference type="EC" id="2.3.1.275" evidence="10"/>
<keyword evidence="11" id="KW-0012">Acyltransferase</keyword>
<sequence length="206" mass="21742">MNIVRLLASAVLGYLLGNIQTGLIVGWTTKKIDLRQHGSGSSGATNALRILGRQSALWTLLGDFLKGLLAACLGLLIGGWRGGLLAGMCVVAGHIWPVFFGFKGGKGVATSLGVLTPLMPLQALLVAVTGITLILTTRIVSLSNMLAACLFLVTGSVTAIVRSDWLLLAFSVLLPAMIVFAHRANIHRILAGTESRISASMFHKKK</sequence>
<keyword evidence="7 10" id="KW-0472">Membrane</keyword>
<proteinExistence type="inferred from homology"/>
<comment type="similarity">
    <text evidence="10">Belongs to the PlsY family.</text>
</comment>
<gene>
    <name evidence="10 11" type="primary">plsY</name>
    <name evidence="11" type="ORF">IAA66_10400</name>
</gene>
<evidence type="ECO:0000256" key="1">
    <source>
        <dbReference type="ARBA" id="ARBA00022475"/>
    </source>
</evidence>
<keyword evidence="4 10" id="KW-0812">Transmembrane</keyword>
<reference evidence="11" key="2">
    <citation type="journal article" date="2021" name="PeerJ">
        <title>Extensive microbial diversity within the chicken gut microbiome revealed by metagenomics and culture.</title>
        <authorList>
            <person name="Gilroy R."/>
            <person name="Ravi A."/>
            <person name="Getino M."/>
            <person name="Pursley I."/>
            <person name="Horton D.L."/>
            <person name="Alikhan N.F."/>
            <person name="Baker D."/>
            <person name="Gharbi K."/>
            <person name="Hall N."/>
            <person name="Watson M."/>
            <person name="Adriaenssens E.M."/>
            <person name="Foster-Nyarko E."/>
            <person name="Jarju S."/>
            <person name="Secka A."/>
            <person name="Antonio M."/>
            <person name="Oren A."/>
            <person name="Chaudhuri R.R."/>
            <person name="La Ragione R."/>
            <person name="Hildebrand F."/>
            <person name="Pallen M.J."/>
        </authorList>
    </citation>
    <scope>NUCLEOTIDE SEQUENCE</scope>
    <source>
        <strain evidence="11">ChiHile30-977</strain>
    </source>
</reference>
<dbReference type="Proteomes" id="UP000886819">
    <property type="component" value="Unassembled WGS sequence"/>
</dbReference>
<comment type="subunit">
    <text evidence="10">Probably interacts with PlsX.</text>
</comment>
<keyword evidence="3 10" id="KW-0808">Transferase</keyword>
<evidence type="ECO:0000256" key="5">
    <source>
        <dbReference type="ARBA" id="ARBA00022989"/>
    </source>
</evidence>
<comment type="subcellular location">
    <subcellularLocation>
        <location evidence="10">Cell membrane</location>
        <topology evidence="10">Multi-pass membrane protein</topology>
    </subcellularLocation>
</comment>
<evidence type="ECO:0000256" key="2">
    <source>
        <dbReference type="ARBA" id="ARBA00022516"/>
    </source>
</evidence>
<evidence type="ECO:0000313" key="11">
    <source>
        <dbReference type="EMBL" id="HIQ63970.1"/>
    </source>
</evidence>
<comment type="function">
    <text evidence="10">Catalyzes the transfer of an acyl group from acyl-phosphate (acyl-PO(4)) to glycerol-3-phosphate (G3P) to form lysophosphatidic acid (LPA). This enzyme utilizes acyl-phosphate as fatty acyl donor, but not acyl-CoA or acyl-ACP.</text>
</comment>
<comment type="catalytic activity">
    <reaction evidence="10">
        <text>an acyl phosphate + sn-glycerol 3-phosphate = a 1-acyl-sn-glycero-3-phosphate + phosphate</text>
        <dbReference type="Rhea" id="RHEA:34075"/>
        <dbReference type="ChEBI" id="CHEBI:43474"/>
        <dbReference type="ChEBI" id="CHEBI:57597"/>
        <dbReference type="ChEBI" id="CHEBI:57970"/>
        <dbReference type="ChEBI" id="CHEBI:59918"/>
        <dbReference type="EC" id="2.3.1.275"/>
    </reaction>
</comment>
<comment type="caution">
    <text evidence="11">The sequence shown here is derived from an EMBL/GenBank/DDBJ whole genome shotgun (WGS) entry which is preliminary data.</text>
</comment>
<keyword evidence="1 10" id="KW-1003">Cell membrane</keyword>
<evidence type="ECO:0000256" key="7">
    <source>
        <dbReference type="ARBA" id="ARBA00023136"/>
    </source>
</evidence>
<evidence type="ECO:0000256" key="4">
    <source>
        <dbReference type="ARBA" id="ARBA00022692"/>
    </source>
</evidence>
<evidence type="ECO:0000256" key="10">
    <source>
        <dbReference type="HAMAP-Rule" id="MF_01043"/>
    </source>
</evidence>
<keyword evidence="5 10" id="KW-1133">Transmembrane helix</keyword>
<keyword evidence="2 10" id="KW-0444">Lipid biosynthesis</keyword>
<accession>A0A9D0YY19</accession>
<evidence type="ECO:0000313" key="12">
    <source>
        <dbReference type="Proteomes" id="UP000886819"/>
    </source>
</evidence>